<dbReference type="PROSITE" id="PS50893">
    <property type="entry name" value="ABC_TRANSPORTER_2"/>
    <property type="match status" value="1"/>
</dbReference>
<keyword evidence="7" id="KW-1185">Reference proteome</keyword>
<dbReference type="Pfam" id="PF14524">
    <property type="entry name" value="Wzt_C"/>
    <property type="match status" value="1"/>
</dbReference>
<dbReference type="GO" id="GO:0016020">
    <property type="term" value="C:membrane"/>
    <property type="evidence" value="ECO:0007669"/>
    <property type="project" value="InterPro"/>
</dbReference>
<gene>
    <name evidence="6" type="ORF">GCM10011354_06350</name>
</gene>
<dbReference type="CDD" id="cd10147">
    <property type="entry name" value="Wzt_C-like"/>
    <property type="match status" value="1"/>
</dbReference>
<protein>
    <recommendedName>
        <fullName evidence="5">ABC transporter domain-containing protein</fullName>
    </recommendedName>
</protein>
<dbReference type="GO" id="GO:0140359">
    <property type="term" value="F:ABC-type transporter activity"/>
    <property type="evidence" value="ECO:0007669"/>
    <property type="project" value="InterPro"/>
</dbReference>
<dbReference type="PANTHER" id="PTHR46743">
    <property type="entry name" value="TEICHOIC ACIDS EXPORT ATP-BINDING PROTEIN TAGH"/>
    <property type="match status" value="1"/>
</dbReference>
<dbReference type="SMART" id="SM00382">
    <property type="entry name" value="AAA"/>
    <property type="match status" value="1"/>
</dbReference>
<evidence type="ECO:0000313" key="6">
    <source>
        <dbReference type="EMBL" id="GGI03898.1"/>
    </source>
</evidence>
<reference evidence="6" key="1">
    <citation type="journal article" date="2014" name="Int. J. Syst. Evol. Microbiol.">
        <title>Complete genome sequence of Corynebacterium casei LMG S-19264T (=DSM 44701T), isolated from a smear-ripened cheese.</title>
        <authorList>
            <consortium name="US DOE Joint Genome Institute (JGI-PGF)"/>
            <person name="Walter F."/>
            <person name="Albersmeier A."/>
            <person name="Kalinowski J."/>
            <person name="Ruckert C."/>
        </authorList>
    </citation>
    <scope>NUCLEOTIDE SEQUENCE</scope>
    <source>
        <strain evidence="6">CGMCC 1.14988</strain>
    </source>
</reference>
<dbReference type="RefSeq" id="WP_130650871.1">
    <property type="nucleotide sequence ID" value="NZ_BMHA01000002.1"/>
</dbReference>
<proteinExistence type="inferred from homology"/>
<dbReference type="EMBL" id="BMHA01000002">
    <property type="protein sequence ID" value="GGI03898.1"/>
    <property type="molecule type" value="Genomic_DNA"/>
</dbReference>
<organism evidence="6 7">
    <name type="scientific">Egicoccus halophilus</name>
    <dbReference type="NCBI Taxonomy" id="1670830"/>
    <lineage>
        <taxon>Bacteria</taxon>
        <taxon>Bacillati</taxon>
        <taxon>Actinomycetota</taxon>
        <taxon>Nitriliruptoria</taxon>
        <taxon>Egicoccales</taxon>
        <taxon>Egicoccaceae</taxon>
        <taxon>Egicoccus</taxon>
    </lineage>
</organism>
<evidence type="ECO:0000256" key="4">
    <source>
        <dbReference type="ARBA" id="ARBA00022840"/>
    </source>
</evidence>
<dbReference type="GO" id="GO:0005524">
    <property type="term" value="F:ATP binding"/>
    <property type="evidence" value="ECO:0007669"/>
    <property type="project" value="UniProtKB-KW"/>
</dbReference>
<dbReference type="InterPro" id="IPR029439">
    <property type="entry name" value="Wzt_C"/>
</dbReference>
<dbReference type="InterPro" id="IPR015860">
    <property type="entry name" value="ABC_transpr_TagH-like"/>
</dbReference>
<keyword evidence="2" id="KW-0813">Transport</keyword>
<reference evidence="6" key="2">
    <citation type="submission" date="2020-09" db="EMBL/GenBank/DDBJ databases">
        <authorList>
            <person name="Sun Q."/>
            <person name="Zhou Y."/>
        </authorList>
    </citation>
    <scope>NUCLEOTIDE SEQUENCE</scope>
    <source>
        <strain evidence="6">CGMCC 1.14988</strain>
    </source>
</reference>
<dbReference type="CDD" id="cd03220">
    <property type="entry name" value="ABC_KpsT_Wzt"/>
    <property type="match status" value="1"/>
</dbReference>
<dbReference type="InterPro" id="IPR050683">
    <property type="entry name" value="Bact_Polysacc_Export_ATP-bd"/>
</dbReference>
<comment type="caution">
    <text evidence="6">The sequence shown here is derived from an EMBL/GenBank/DDBJ whole genome shotgun (WGS) entry which is preliminary data.</text>
</comment>
<accession>A0A8J3A7K9</accession>
<dbReference type="Pfam" id="PF00005">
    <property type="entry name" value="ABC_tran"/>
    <property type="match status" value="1"/>
</dbReference>
<dbReference type="Proteomes" id="UP000650511">
    <property type="component" value="Unassembled WGS sequence"/>
</dbReference>
<name>A0A8J3A7K9_9ACTN</name>
<feature type="domain" description="ABC transporter" evidence="5">
    <location>
        <begin position="41"/>
        <end position="261"/>
    </location>
</feature>
<sequence>MRRSIGQLAGIQVDPSRPAVVVDGVSETFRLFHERPGGLKERLYRLRRTSYTDFNAVEDVSFSIDHGESVAVVGHNGSGKSTLLKLLARILPPDEGTVVTNGRVASLLELGAGFHGDLTGRENIYLNGAILGLNRAEIDERFDEIVDFAGIRPLLDTAVRTYSSGLYVRLGFAIAVTVDPDILLVDEVLAVGDAEFQDRSLERMRTFRDAGKTFVLVSHDLDAVREMCDRALVMEHGRVVFDGPVAEGVELYRQRVASASAPPGPRRRDARRVRVDEVALVGPDGQVADEIAPSTQLTARVRLCAIAEVDVCSVGLIVTRGDGTHLYELHTTWQGVGVGPLSEGQEAVVDMRFTAHLLAGHYAITVSVTDVAGRETWAVQPDAARFSVAPAPGGAGLVDLAATTSVSEGPARRLNDATQTAPIPLARLERRRRLNP</sequence>
<dbReference type="SUPFAM" id="SSF52540">
    <property type="entry name" value="P-loop containing nucleoside triphosphate hydrolases"/>
    <property type="match status" value="1"/>
</dbReference>
<dbReference type="OrthoDB" id="9778870at2"/>
<evidence type="ECO:0000256" key="2">
    <source>
        <dbReference type="ARBA" id="ARBA00022448"/>
    </source>
</evidence>
<dbReference type="AlphaFoldDB" id="A0A8J3A7K9"/>
<evidence type="ECO:0000313" key="7">
    <source>
        <dbReference type="Proteomes" id="UP000650511"/>
    </source>
</evidence>
<evidence type="ECO:0000259" key="5">
    <source>
        <dbReference type="PROSITE" id="PS50893"/>
    </source>
</evidence>
<evidence type="ECO:0000256" key="3">
    <source>
        <dbReference type="ARBA" id="ARBA00022741"/>
    </source>
</evidence>
<dbReference type="PANTHER" id="PTHR46743:SF2">
    <property type="entry name" value="TEICHOIC ACIDS EXPORT ATP-BINDING PROTEIN TAGH"/>
    <property type="match status" value="1"/>
</dbReference>
<dbReference type="Gene3D" id="2.70.50.60">
    <property type="entry name" value="abc- transporter (atp binding component) like domain"/>
    <property type="match status" value="1"/>
</dbReference>
<comment type="similarity">
    <text evidence="1">Belongs to the ABC transporter superfamily.</text>
</comment>
<keyword evidence="3" id="KW-0547">Nucleotide-binding</keyword>
<dbReference type="InterPro" id="IPR003439">
    <property type="entry name" value="ABC_transporter-like_ATP-bd"/>
</dbReference>
<dbReference type="InterPro" id="IPR003593">
    <property type="entry name" value="AAA+_ATPase"/>
</dbReference>
<dbReference type="InterPro" id="IPR027417">
    <property type="entry name" value="P-loop_NTPase"/>
</dbReference>
<keyword evidence="4" id="KW-0067">ATP-binding</keyword>
<evidence type="ECO:0000256" key="1">
    <source>
        <dbReference type="ARBA" id="ARBA00005417"/>
    </source>
</evidence>
<dbReference type="GO" id="GO:0016887">
    <property type="term" value="F:ATP hydrolysis activity"/>
    <property type="evidence" value="ECO:0007669"/>
    <property type="project" value="InterPro"/>
</dbReference>
<dbReference type="Gene3D" id="3.40.50.300">
    <property type="entry name" value="P-loop containing nucleotide triphosphate hydrolases"/>
    <property type="match status" value="1"/>
</dbReference>